<feature type="compositionally biased region" description="Polar residues" evidence="1">
    <location>
        <begin position="344"/>
        <end position="367"/>
    </location>
</feature>
<dbReference type="InterPro" id="IPR021287">
    <property type="entry name" value="Trans-sialidase_CS"/>
</dbReference>
<dbReference type="VEuPathDB" id="TriTrypDB:TCDM_11475"/>
<dbReference type="InterPro" id="IPR008377">
    <property type="entry name" value="Sialidase_trypan"/>
</dbReference>
<feature type="region of interest" description="Disordered" evidence="1">
    <location>
        <begin position="278"/>
        <end position="395"/>
    </location>
</feature>
<protein>
    <recommendedName>
        <fullName evidence="2">Trans-sialidase C-terminal domain-containing protein</fullName>
    </recommendedName>
</protein>
<dbReference type="Pfam" id="PF11052">
    <property type="entry name" value="Tr-sialidase_C"/>
    <property type="match status" value="1"/>
</dbReference>
<name>V5D0I6_TRYCR</name>
<sequence length="487" mass="50695">MVSVLLTEQLKRVKDVLTTWKKADDRVSNLCTSLIAEKDTLSETACSTTFKVTDGLVGFLSGNFSDDTWRDEYLGVNATVKKKDGVATKENGVTFKERGAWAEWPVGSQGENQLYHFANYNFTLVATVSIDGVPKEGTTIPLMGVKMSGDGNPVLLGLSYDNEKKWILNCGGGTTKELKSTSETERTHQVAIVLRNGNQSSAYVDGQPVGGNGECALENKGSKEISHFYIGGDGDEKGDADNKDVSVTVTNVLLYNRPLSSAEMTALNKKLSISKAKEAKTVEVTPQEVSEPATLETETPSGLGGQQQTEQVPLRTSENAGSGVLSTPAVSSVTTSPAVKESDNQSASGTSPEGHSNVDVDSSSEGVQTVDAETGDTVQGSGTQQPSVGTPATADTNAPAAEIMAHDGTAVAPEVGAHSGEDGETAEGTNGQKEDIHAQDGEVKAAALSSILGNVSQGNNSDAGSVCGSGLLSSLLLLLGLWGFAAL</sequence>
<feature type="domain" description="Trans-sialidase C-terminal" evidence="2">
    <location>
        <begin position="52"/>
        <end position="261"/>
    </location>
</feature>
<proteinExistence type="predicted"/>
<dbReference type="Gene3D" id="2.120.10.10">
    <property type="match status" value="1"/>
</dbReference>
<evidence type="ECO:0000259" key="2">
    <source>
        <dbReference type="Pfam" id="PF22925"/>
    </source>
</evidence>
<dbReference type="InterPro" id="IPR013320">
    <property type="entry name" value="ConA-like_dom_sf"/>
</dbReference>
<dbReference type="AlphaFoldDB" id="V5D0I6"/>
<reference evidence="3 4" key="1">
    <citation type="journal article" date="2014" name="Genome Announc.">
        <title>Trypanosoma cruzi Clone Dm28c Draft Genome Sequence.</title>
        <authorList>
            <person name="Grisard E.C."/>
            <person name="Teixeira S.M."/>
            <person name="de Almeida L.G."/>
            <person name="Stoco P.H."/>
            <person name="Gerber A.L."/>
            <person name="Talavera-Lopez C."/>
            <person name="Lima O.C."/>
            <person name="Andersson B."/>
            <person name="de Vasconcelos A.T."/>
        </authorList>
    </citation>
    <scope>NUCLEOTIDE SEQUENCE [LARGE SCALE GENOMIC DNA]</scope>
    <source>
        <strain evidence="3 4">Dm28c</strain>
    </source>
</reference>
<dbReference type="InterPro" id="IPR055239">
    <property type="entry name" value="TS_C"/>
</dbReference>
<feature type="region of interest" description="Disordered" evidence="1">
    <location>
        <begin position="413"/>
        <end position="434"/>
    </location>
</feature>
<dbReference type="SUPFAM" id="SSF49899">
    <property type="entry name" value="Concanavalin A-like lectins/glucanases"/>
    <property type="match status" value="1"/>
</dbReference>
<organism evidence="3 4">
    <name type="scientific">Trypanosoma cruzi Dm28c</name>
    <dbReference type="NCBI Taxonomy" id="1416333"/>
    <lineage>
        <taxon>Eukaryota</taxon>
        <taxon>Discoba</taxon>
        <taxon>Euglenozoa</taxon>
        <taxon>Kinetoplastea</taxon>
        <taxon>Metakinetoplastina</taxon>
        <taxon>Trypanosomatida</taxon>
        <taxon>Trypanosomatidae</taxon>
        <taxon>Trypanosoma</taxon>
        <taxon>Schizotrypanum</taxon>
    </lineage>
</organism>
<dbReference type="GO" id="GO:0004308">
    <property type="term" value="F:exo-alpha-sialidase activity"/>
    <property type="evidence" value="ECO:0007669"/>
    <property type="project" value="InterPro"/>
</dbReference>
<dbReference type="Gene3D" id="2.60.120.200">
    <property type="match status" value="1"/>
</dbReference>
<dbReference type="SUPFAM" id="SSF50939">
    <property type="entry name" value="Sialidases"/>
    <property type="match status" value="1"/>
</dbReference>
<dbReference type="Proteomes" id="UP000017861">
    <property type="component" value="Unassembled WGS sequence"/>
</dbReference>
<gene>
    <name evidence="3" type="ORF">TCDM_11475</name>
</gene>
<dbReference type="EMBL" id="AYLP01000363">
    <property type="protein sequence ID" value="ESS60961.1"/>
    <property type="molecule type" value="Genomic_DNA"/>
</dbReference>
<comment type="caution">
    <text evidence="3">The sequence shown here is derived from an EMBL/GenBank/DDBJ whole genome shotgun (WGS) entry which is preliminary data.</text>
</comment>
<feature type="compositionally biased region" description="Polar residues" evidence="1">
    <location>
        <begin position="296"/>
        <end position="320"/>
    </location>
</feature>
<dbReference type="InterPro" id="IPR036278">
    <property type="entry name" value="Sialidase_sf"/>
</dbReference>
<dbReference type="Pfam" id="PF22925">
    <property type="entry name" value="TS_C"/>
    <property type="match status" value="1"/>
</dbReference>
<feature type="compositionally biased region" description="Low complexity" evidence="1">
    <location>
        <begin position="326"/>
        <end position="339"/>
    </location>
</feature>
<accession>V5D0I6</accession>
<feature type="compositionally biased region" description="Polar residues" evidence="1">
    <location>
        <begin position="376"/>
        <end position="388"/>
    </location>
</feature>
<evidence type="ECO:0000313" key="4">
    <source>
        <dbReference type="Proteomes" id="UP000017861"/>
    </source>
</evidence>
<evidence type="ECO:0000313" key="3">
    <source>
        <dbReference type="EMBL" id="ESS60961.1"/>
    </source>
</evidence>
<dbReference type="PRINTS" id="PR01803">
    <property type="entry name" value="TCSIALIDASE"/>
</dbReference>
<evidence type="ECO:0000256" key="1">
    <source>
        <dbReference type="SAM" id="MobiDB-lite"/>
    </source>
</evidence>